<organism evidence="4 5">
    <name type="scientific">Granulicella aggregans</name>
    <dbReference type="NCBI Taxonomy" id="474949"/>
    <lineage>
        <taxon>Bacteria</taxon>
        <taxon>Pseudomonadati</taxon>
        <taxon>Acidobacteriota</taxon>
        <taxon>Terriglobia</taxon>
        <taxon>Terriglobales</taxon>
        <taxon>Acidobacteriaceae</taxon>
        <taxon>Granulicella</taxon>
    </lineage>
</organism>
<dbReference type="InterPro" id="IPR051545">
    <property type="entry name" value="NAD(P)H_dehydrogenase_qn"/>
</dbReference>
<evidence type="ECO:0000313" key="5">
    <source>
        <dbReference type="Proteomes" id="UP000540989"/>
    </source>
</evidence>
<dbReference type="PANTHER" id="PTHR10204">
    <property type="entry name" value="NAD P H OXIDOREDUCTASE-RELATED"/>
    <property type="match status" value="1"/>
</dbReference>
<evidence type="ECO:0000313" key="4">
    <source>
        <dbReference type="EMBL" id="MBB5060286.1"/>
    </source>
</evidence>
<sequence length="202" mass="22139">MNGALVVVSHPDPASLNHALAKVVVDAWESLGFKTRFVDLHALGFDPVMSPEEARGCATDDAKVQEQIALLVKSVLVGVVHPNCWGSPPAMMKGWMDRVFAPGAAYAFAKGEDDGRAPKGLLRDKRALVLNTSNTTGAREQEAFGDPLERIWRDCLLGYCGFERVDRQVYRVVANSTKEERRDWLADAGLRAIKLAGQPIRP</sequence>
<dbReference type="Pfam" id="PF02525">
    <property type="entry name" value="Flavodoxin_2"/>
    <property type="match status" value="1"/>
</dbReference>
<dbReference type="GO" id="GO:0005829">
    <property type="term" value="C:cytosol"/>
    <property type="evidence" value="ECO:0007669"/>
    <property type="project" value="TreeGrafter"/>
</dbReference>
<dbReference type="InterPro" id="IPR003680">
    <property type="entry name" value="Flavodoxin_fold"/>
</dbReference>
<protein>
    <submittedName>
        <fullName evidence="4">Putative NADPH-quinone reductase</fullName>
    </submittedName>
</protein>
<reference evidence="4 5" key="1">
    <citation type="submission" date="2020-08" db="EMBL/GenBank/DDBJ databases">
        <title>Genomic Encyclopedia of Type Strains, Phase IV (KMG-V): Genome sequencing to study the core and pangenomes of soil and plant-associated prokaryotes.</title>
        <authorList>
            <person name="Whitman W."/>
        </authorList>
    </citation>
    <scope>NUCLEOTIDE SEQUENCE [LARGE SCALE GENOMIC DNA]</scope>
    <source>
        <strain evidence="4 5">M8UP14</strain>
    </source>
</reference>
<keyword evidence="2" id="KW-0560">Oxidoreductase</keyword>
<dbReference type="AlphaFoldDB" id="A0A7W8E645"/>
<dbReference type="SUPFAM" id="SSF52218">
    <property type="entry name" value="Flavoproteins"/>
    <property type="match status" value="1"/>
</dbReference>
<dbReference type="InterPro" id="IPR029039">
    <property type="entry name" value="Flavoprotein-like_sf"/>
</dbReference>
<evidence type="ECO:0000256" key="1">
    <source>
        <dbReference type="ARBA" id="ARBA00006252"/>
    </source>
</evidence>
<name>A0A7W8E645_9BACT</name>
<dbReference type="PANTHER" id="PTHR10204:SF34">
    <property type="entry name" value="NAD(P)H DEHYDROGENASE [QUINONE] 1 ISOFORM 1"/>
    <property type="match status" value="1"/>
</dbReference>
<keyword evidence="5" id="KW-1185">Reference proteome</keyword>
<gene>
    <name evidence="4" type="ORF">HDF16_005022</name>
</gene>
<dbReference type="RefSeq" id="WP_184222472.1">
    <property type="nucleotide sequence ID" value="NZ_JACHIP010000011.1"/>
</dbReference>
<comment type="caution">
    <text evidence="4">The sequence shown here is derived from an EMBL/GenBank/DDBJ whole genome shotgun (WGS) entry which is preliminary data.</text>
</comment>
<evidence type="ECO:0000259" key="3">
    <source>
        <dbReference type="Pfam" id="PF02525"/>
    </source>
</evidence>
<dbReference type="Proteomes" id="UP000540989">
    <property type="component" value="Unassembled WGS sequence"/>
</dbReference>
<dbReference type="GO" id="GO:0003955">
    <property type="term" value="F:NAD(P)H dehydrogenase (quinone) activity"/>
    <property type="evidence" value="ECO:0007669"/>
    <property type="project" value="TreeGrafter"/>
</dbReference>
<proteinExistence type="inferred from homology"/>
<feature type="domain" description="Flavodoxin-like fold" evidence="3">
    <location>
        <begin position="5"/>
        <end position="180"/>
    </location>
</feature>
<accession>A0A7W8E645</accession>
<comment type="similarity">
    <text evidence="1">Belongs to the NAD(P)H dehydrogenase (quinone) family.</text>
</comment>
<evidence type="ECO:0000256" key="2">
    <source>
        <dbReference type="ARBA" id="ARBA00023002"/>
    </source>
</evidence>
<dbReference type="EMBL" id="JACHIP010000011">
    <property type="protein sequence ID" value="MBB5060286.1"/>
    <property type="molecule type" value="Genomic_DNA"/>
</dbReference>
<dbReference type="Gene3D" id="3.40.50.360">
    <property type="match status" value="1"/>
</dbReference>